<dbReference type="InterPro" id="IPR041383">
    <property type="entry name" value="RuvC_III"/>
</dbReference>
<dbReference type="Pfam" id="PF18070">
    <property type="entry name" value="Cas9_PI2"/>
    <property type="match status" value="1"/>
</dbReference>
<protein>
    <submittedName>
        <fullName evidence="15">Type II CRISPR RNA-guided endonuclease Cas9</fullName>
    </submittedName>
</protein>
<evidence type="ECO:0000256" key="11">
    <source>
        <dbReference type="ARBA" id="ARBA00023211"/>
    </source>
</evidence>
<proteinExistence type="inferred from homology"/>
<keyword evidence="9" id="KW-0051">Antiviral defense</keyword>
<evidence type="ECO:0000256" key="2">
    <source>
        <dbReference type="ARBA" id="ARBA00005244"/>
    </source>
</evidence>
<dbReference type="AlphaFoldDB" id="A0A9D1KUW6"/>
<dbReference type="NCBIfam" id="TIGR01865">
    <property type="entry name" value="cas_Csn1"/>
    <property type="match status" value="1"/>
</dbReference>
<dbReference type="Proteomes" id="UP000824159">
    <property type="component" value="Unassembled WGS sequence"/>
</dbReference>
<dbReference type="Pfam" id="PF18541">
    <property type="entry name" value="RuvC_III"/>
    <property type="match status" value="1"/>
</dbReference>
<dbReference type="GO" id="GO:0003723">
    <property type="term" value="F:RNA binding"/>
    <property type="evidence" value="ECO:0007669"/>
    <property type="project" value="UniProtKB-UniRule"/>
</dbReference>
<dbReference type="PROSITE" id="PS51749">
    <property type="entry name" value="HNH_CAS9"/>
    <property type="match status" value="1"/>
</dbReference>
<dbReference type="InterPro" id="IPR033114">
    <property type="entry name" value="HNH_CAS9"/>
</dbReference>
<feature type="non-terminal residue" evidence="15">
    <location>
        <position position="1"/>
    </location>
</feature>
<evidence type="ECO:0000256" key="6">
    <source>
        <dbReference type="ARBA" id="ARBA00022801"/>
    </source>
</evidence>
<accession>A0A9D1KUW6</accession>
<evidence type="ECO:0000256" key="9">
    <source>
        <dbReference type="ARBA" id="ARBA00023118"/>
    </source>
</evidence>
<evidence type="ECO:0000259" key="14">
    <source>
        <dbReference type="PROSITE" id="PS51749"/>
    </source>
</evidence>
<reference evidence="15" key="2">
    <citation type="journal article" date="2021" name="PeerJ">
        <title>Extensive microbial diversity within the chicken gut microbiome revealed by metagenomics and culture.</title>
        <authorList>
            <person name="Gilroy R."/>
            <person name="Ravi A."/>
            <person name="Getino M."/>
            <person name="Pursley I."/>
            <person name="Horton D.L."/>
            <person name="Alikhan N.F."/>
            <person name="Baker D."/>
            <person name="Gharbi K."/>
            <person name="Hall N."/>
            <person name="Watson M."/>
            <person name="Adriaenssens E.M."/>
            <person name="Foster-Nyarko E."/>
            <person name="Jarju S."/>
            <person name="Secka A."/>
            <person name="Antonio M."/>
            <person name="Oren A."/>
            <person name="Chaudhuri R.R."/>
            <person name="La Ragione R."/>
            <person name="Hildebrand F."/>
            <person name="Pallen M.J."/>
        </authorList>
    </citation>
    <scope>NUCLEOTIDE SEQUENCE</scope>
    <source>
        <strain evidence="15">CHK176-22527</strain>
    </source>
</reference>
<dbReference type="Pfam" id="PF13395">
    <property type="entry name" value="HNH_4"/>
    <property type="match status" value="1"/>
</dbReference>
<evidence type="ECO:0000256" key="13">
    <source>
        <dbReference type="PROSITE-ProRule" id="PRU01085"/>
    </source>
</evidence>
<evidence type="ECO:0000256" key="1">
    <source>
        <dbReference type="ARBA" id="ARBA00001946"/>
    </source>
</evidence>
<dbReference type="GO" id="GO:0051607">
    <property type="term" value="P:defense response to virus"/>
    <property type="evidence" value="ECO:0007669"/>
    <property type="project" value="UniProtKB-KW"/>
</dbReference>
<feature type="domain" description="HNH Cas9-type" evidence="14">
    <location>
        <begin position="493"/>
        <end position="666"/>
    </location>
</feature>
<comment type="caution">
    <text evidence="15">The sequence shown here is derived from an EMBL/GenBank/DDBJ whole genome shotgun (WGS) entry which is preliminary data.</text>
</comment>
<dbReference type="InterPro" id="IPR040555">
    <property type="entry name" value="Cas9_PI2"/>
</dbReference>
<dbReference type="HAMAP" id="MF_01480">
    <property type="entry name" value="Cas9"/>
    <property type="match status" value="1"/>
</dbReference>
<evidence type="ECO:0000256" key="3">
    <source>
        <dbReference type="ARBA" id="ARBA00022722"/>
    </source>
</evidence>
<dbReference type="InterPro" id="IPR036397">
    <property type="entry name" value="RNaseH_sf"/>
</dbReference>
<dbReference type="InterPro" id="IPR003615">
    <property type="entry name" value="HNH_nuc"/>
</dbReference>
<evidence type="ECO:0000256" key="12">
    <source>
        <dbReference type="ARBA" id="ARBA00046380"/>
    </source>
</evidence>
<dbReference type="GO" id="GO:0004519">
    <property type="term" value="F:endonuclease activity"/>
    <property type="evidence" value="ECO:0007669"/>
    <property type="project" value="UniProtKB-UniRule"/>
</dbReference>
<dbReference type="Pfam" id="PF18061">
    <property type="entry name" value="CRISPR_Cas9_WED"/>
    <property type="match status" value="1"/>
</dbReference>
<keyword evidence="11" id="KW-0464">Manganese</keyword>
<comment type="cofactor">
    <cofactor evidence="1">
        <name>Mg(2+)</name>
        <dbReference type="ChEBI" id="CHEBI:18420"/>
    </cofactor>
</comment>
<keyword evidence="3 13" id="KW-0540">Nuclease</keyword>
<comment type="similarity">
    <text evidence="2">Belongs to the CRISPR-associated protein Cas9 family. Subtype II-A subfamily.</text>
</comment>
<dbReference type="InterPro" id="IPR040656">
    <property type="entry name" value="Cas9_WED_dom"/>
</dbReference>
<dbReference type="GO" id="GO:0003677">
    <property type="term" value="F:DNA binding"/>
    <property type="evidence" value="ECO:0007669"/>
    <property type="project" value="UniProtKB-UniRule"/>
</dbReference>
<organism evidence="15 16">
    <name type="scientific">Candidatus Allocopromorpha excrementavium</name>
    <dbReference type="NCBI Taxonomy" id="2840741"/>
    <lineage>
        <taxon>Bacteria</taxon>
        <taxon>Bacillati</taxon>
        <taxon>Bacillota</taxon>
        <taxon>Clostridia</taxon>
        <taxon>Eubacteriales</taxon>
        <taxon>Eubacteriaceae</taxon>
        <taxon>Eubacteriaceae incertae sedis</taxon>
        <taxon>Candidatus Allocopromorpha</taxon>
    </lineage>
</organism>
<dbReference type="EMBL" id="DVLX01000048">
    <property type="protein sequence ID" value="HIT99467.1"/>
    <property type="molecule type" value="Genomic_DNA"/>
</dbReference>
<keyword evidence="8" id="KW-0694">RNA-binding</keyword>
<dbReference type="Gene3D" id="3.30.420.10">
    <property type="entry name" value="Ribonuclease H-like superfamily/Ribonuclease H"/>
    <property type="match status" value="2"/>
</dbReference>
<evidence type="ECO:0000313" key="16">
    <source>
        <dbReference type="Proteomes" id="UP000824159"/>
    </source>
</evidence>
<dbReference type="Gene3D" id="1.10.30.50">
    <property type="match status" value="1"/>
</dbReference>
<comment type="subunit">
    <text evidence="12">Monomer. Binds crRNA and tracrRNA.</text>
</comment>
<dbReference type="GO" id="GO:0016787">
    <property type="term" value="F:hydrolase activity"/>
    <property type="evidence" value="ECO:0007669"/>
    <property type="project" value="UniProtKB-KW"/>
</dbReference>
<keyword evidence="6 13" id="KW-0378">Hydrolase</keyword>
<keyword evidence="5 13" id="KW-0255">Endonuclease</keyword>
<evidence type="ECO:0000256" key="5">
    <source>
        <dbReference type="ARBA" id="ARBA00022759"/>
    </source>
</evidence>
<evidence type="ECO:0000256" key="8">
    <source>
        <dbReference type="ARBA" id="ARBA00022884"/>
    </source>
</evidence>
<keyword evidence="4" id="KW-0479">Metal-binding</keyword>
<evidence type="ECO:0000256" key="4">
    <source>
        <dbReference type="ARBA" id="ARBA00022723"/>
    </source>
</evidence>
<evidence type="ECO:0000313" key="15">
    <source>
        <dbReference type="EMBL" id="HIT99467.1"/>
    </source>
</evidence>
<keyword evidence="10 13" id="KW-0238">DNA-binding</keyword>
<keyword evidence="7" id="KW-0460">Magnesium</keyword>
<evidence type="ECO:0000256" key="7">
    <source>
        <dbReference type="ARBA" id="ARBA00022842"/>
    </source>
</evidence>
<dbReference type="InterPro" id="IPR028629">
    <property type="entry name" value="Cas9"/>
</dbReference>
<gene>
    <name evidence="15" type="primary">cas9</name>
    <name evidence="15" type="ORF">IAD12_04355</name>
</gene>
<evidence type="ECO:0000256" key="10">
    <source>
        <dbReference type="ARBA" id="ARBA00023125"/>
    </source>
</evidence>
<sequence length="1085" mass="127973">DDYSILEAGSNLFESAEAGNNIERRENRQRRRLIRRQKTRINDFNKLWMQYSGVIPEIKENDVLFLRVKGISERLDESEIYRVLLNMLKHRGISYLEDFLDEDTGGKSDYEKGIKRNALSLEDKFPCEIQLERLRSNGKYRGNTTIIENDEKITLSNVFTVTAYRKELEKFFDVQRKYHDFISKGFTDRYFDIFNRKRKYYDGPGNELSRTDYGKYTTKINPDTGEYITEKNIFDKLVGKCSVYPEEQRGAGASYTAQEFNALNDLNNLTVNGRKLSKEEKEYIINAYKTEKTMGAGKVRKIISKAMGEEIESFSGARIDKSEKEIFHSFDTYRKLKNAMEKEGLSIDRFNVDELDEIGRILTLNTDRESIEEAFSDSATVFKKEEKDCLIEFRKKNSQLFSKWQSFSIKIMRELIPEMYEQPKEQMTLLTEMGVFKPDTERYKEYSKIPADEVLEEIYNPVVKRSVRIAVDIVNALIKKYGNPEEIVIEMPRDRNSDEEKKRINDFQRNQEKELKEITDKLKNEYGITIYPEDYHRHQQLNLKLKLWNEQEGRCPYSGRMIEITDLLNRPELFEVDHIIPRSISFDDSRANKVLVYATENQKKGNMTPYFYLRSVDREWGYDEYKEFIRSLSAKKKIRDKKASNFLFTDDITKIDVLKGFISRNLNDTRYASRVVLNIMQNYFRAKECDTKVKVIRGSFTGQMRKNLKLEKNREESYSHHAVDAMLICYSQMGYDAYRKLQDNVIDWETGEIIDEANFEKVFSDNFYEEEMYNKKWWDLGETIKKAEKHVKYWHKADRKYNRTLCNQTIRGTREIDGKLYKINKADIRTEAGYKLFKKKVETGKKDDFFMALHDPKTFDSLVKIMNEYKDAKNPFTAYEEETGDVIRKYSKKGNGPKVGLLRYKDGEVGSCIDISDKYGHSSGSRKVILESLNPYRMDVYYSREKEQYYLIGIKYSDCRYKDGVYVIDEDAYCDVLRAEKLIGKDEGIEALADKGIEFKLSFYKNEIINYEKNGEYFTERFLSRTMPNARNYIETKPVDRAKFDKRNLIGLGKTKKIRKIRTDILGNTYVCEQENFTLVIDKDN</sequence>
<name>A0A9D1KUW6_9FIRM</name>
<dbReference type="GO" id="GO:0046872">
    <property type="term" value="F:metal ion binding"/>
    <property type="evidence" value="ECO:0007669"/>
    <property type="project" value="UniProtKB-KW"/>
</dbReference>
<reference evidence="15" key="1">
    <citation type="submission" date="2020-10" db="EMBL/GenBank/DDBJ databases">
        <authorList>
            <person name="Gilroy R."/>
        </authorList>
    </citation>
    <scope>NUCLEOTIDE SEQUENCE</scope>
    <source>
        <strain evidence="15">CHK176-22527</strain>
    </source>
</reference>